<keyword evidence="1" id="KW-0812">Transmembrane</keyword>
<evidence type="ECO:0000313" key="2">
    <source>
        <dbReference type="EMBL" id="SHI68422.1"/>
    </source>
</evidence>
<dbReference type="EMBL" id="FQYV01000004">
    <property type="protein sequence ID" value="SHI68422.1"/>
    <property type="molecule type" value="Genomic_DNA"/>
</dbReference>
<dbReference type="AlphaFoldDB" id="A0A1M6D570"/>
<proteinExistence type="predicted"/>
<reference evidence="3" key="1">
    <citation type="submission" date="2016-11" db="EMBL/GenBank/DDBJ databases">
        <authorList>
            <person name="Varghese N."/>
            <person name="Submissions S."/>
        </authorList>
    </citation>
    <scope>NUCLEOTIDE SEQUENCE [LARGE SCALE GENOMIC DNA]</scope>
    <source>
        <strain evidence="3">DSM 26349</strain>
    </source>
</reference>
<dbReference type="RefSeq" id="WP_143036836.1">
    <property type="nucleotide sequence ID" value="NZ_FNNS01000005.1"/>
</dbReference>
<sequence length="216" mass="24276">MIQSLFLYIWRVNWRWYITGIIIALAFYGAGFEQSTASPNQEIVVRFSADSITANDAKKTISEITRQLKSIGVDDVHVSEVVNGKVKVTYFSTLDVAVVKSLLYRYNKLDLSDTAFNEDDNSSQFPFSNSPTTYKLEIVQIQTDLGSDIGFQGILVEVNSLADQYLKPRISLATSEINFTPKDNFESADITNYLVVPELITEFEHIIPEVRAGPIC</sequence>
<keyword evidence="1" id="KW-0472">Membrane</keyword>
<keyword evidence="1" id="KW-1133">Transmembrane helix</keyword>
<dbReference type="Proteomes" id="UP000184172">
    <property type="component" value="Unassembled WGS sequence"/>
</dbReference>
<protein>
    <submittedName>
        <fullName evidence="2">Uncharacterized protein</fullName>
    </submittedName>
</protein>
<dbReference type="STRING" id="797419.SAMN05216556_105157"/>
<evidence type="ECO:0000256" key="1">
    <source>
        <dbReference type="SAM" id="Phobius"/>
    </source>
</evidence>
<name>A0A1M6D570_9FLAO</name>
<evidence type="ECO:0000313" key="3">
    <source>
        <dbReference type="Proteomes" id="UP000184172"/>
    </source>
</evidence>
<feature type="transmembrane region" description="Helical" evidence="1">
    <location>
        <begin position="12"/>
        <end position="31"/>
    </location>
</feature>
<accession>A0A1M6D570</accession>
<keyword evidence="3" id="KW-1185">Reference proteome</keyword>
<organism evidence="2 3">
    <name type="scientific">Aequorivita viscosa</name>
    <dbReference type="NCBI Taxonomy" id="797419"/>
    <lineage>
        <taxon>Bacteria</taxon>
        <taxon>Pseudomonadati</taxon>
        <taxon>Bacteroidota</taxon>
        <taxon>Flavobacteriia</taxon>
        <taxon>Flavobacteriales</taxon>
        <taxon>Flavobacteriaceae</taxon>
        <taxon>Aequorivita</taxon>
    </lineage>
</organism>
<dbReference type="OrthoDB" id="1144910at2"/>
<gene>
    <name evidence="2" type="ORF">SAMN04487908_104157</name>
</gene>